<evidence type="ECO:0000256" key="1">
    <source>
        <dbReference type="SAM" id="MobiDB-lite"/>
    </source>
</evidence>
<sequence>MTEPRRSTRARAREEAEAAATPSAPEAALKPSDTPSRKAPKSNLKRKRSEVVKETIPANATLEGPQEPPGPVLPTRITDGEPLPTLPEPQPLDLLSNEYQDVRESGVLSASLQRSRAVWASGSNFRLFHKHFVGPKKVADRTDEDKAMMARQKEIHKNFPQLGGNGVTAQLTIEPHTFSIRLYGPREVVRHVQKKPPPQYGQWPNHNQPPYYHQPQQHPPQTPQMHHAQHTPQQHRPSYSPATPYVKPTPPPPRPPQPKPQEKPPPSNPPPATPAPDPVIHMLAQRAGVDPVLKQTMKVVAEGRATKEELELFQKHINEFNLIVEKQKAEAAKAAKAAKAQAASSPAPPAPVPYRPSPAPYQQPQTPQSAGPAPQQQQSHHQRYPPKPYQPPMTPSSQHHGPPPQIPPQPRHTPHPNQYTYNQHHHQHMAPYSPAVQPVKTTYRPLIFDFAEEGNQDKFYFPSYSIMEWLPNNQGAKFSFLLTKMKDKPKEEPKERTVQSAPASNGTNMESNAGPGATNGTPNPNGFVPPAGTAVVPATPGPDTNSAGPNTPLQGQQPVVGSGHGPFQSQGQGQPQSQPPPQPQQPPPTPQQQQQQVRIEDFDERNDIGDIDFYYPVTMIVQATHYEILQSLPRAVRPQEVVVSYMEEVFDRCKRAEETFLAFRLPREGAADASSAIVTGRGSGEGTLAVGMAGAGTAGDVVMGEVVERKRVKRA</sequence>
<feature type="compositionally biased region" description="Pro residues" evidence="1">
    <location>
        <begin position="385"/>
        <end position="394"/>
    </location>
</feature>
<proteinExistence type="predicted"/>
<keyword evidence="4" id="KW-1185">Reference proteome</keyword>
<dbReference type="PANTHER" id="PTHR28108">
    <property type="entry name" value="SWR1-COMPLEX PROTEIN 3"/>
    <property type="match status" value="1"/>
</dbReference>
<dbReference type="PANTHER" id="PTHR28108:SF1">
    <property type="entry name" value="SWR1-COMPLEX PROTEIN 3"/>
    <property type="match status" value="1"/>
</dbReference>
<feature type="region of interest" description="Disordered" evidence="1">
    <location>
        <begin position="1"/>
        <end position="81"/>
    </location>
</feature>
<feature type="compositionally biased region" description="Polar residues" evidence="1">
    <location>
        <begin position="498"/>
        <end position="511"/>
    </location>
</feature>
<feature type="compositionally biased region" description="Pro residues" evidence="1">
    <location>
        <begin position="401"/>
        <end position="411"/>
    </location>
</feature>
<dbReference type="Proteomes" id="UP000800097">
    <property type="component" value="Unassembled WGS sequence"/>
</dbReference>
<feature type="compositionally biased region" description="Low complexity" evidence="1">
    <location>
        <begin position="362"/>
        <end position="379"/>
    </location>
</feature>
<feature type="compositionally biased region" description="Low complexity" evidence="1">
    <location>
        <begin position="18"/>
        <end position="28"/>
    </location>
</feature>
<dbReference type="GeneID" id="54556395"/>
<dbReference type="InterPro" id="IPR037651">
    <property type="entry name" value="Swc3"/>
</dbReference>
<gene>
    <name evidence="3" type="ORF">EI97DRAFT_93693</name>
</gene>
<dbReference type="Pfam" id="PF24707">
    <property type="entry name" value="Swc3"/>
    <property type="match status" value="1"/>
</dbReference>
<dbReference type="AlphaFoldDB" id="A0A6A6JF97"/>
<protein>
    <recommendedName>
        <fullName evidence="2">SWR1-complex protein 3 domain-containing protein</fullName>
    </recommendedName>
</protein>
<feature type="compositionally biased region" description="Low complexity" evidence="1">
    <location>
        <begin position="528"/>
        <end position="542"/>
    </location>
</feature>
<feature type="compositionally biased region" description="Polar residues" evidence="1">
    <location>
        <begin position="543"/>
        <end position="559"/>
    </location>
</feature>
<reference evidence="3" key="1">
    <citation type="journal article" date="2020" name="Stud. Mycol.">
        <title>101 Dothideomycetes genomes: a test case for predicting lifestyles and emergence of pathogens.</title>
        <authorList>
            <person name="Haridas S."/>
            <person name="Albert R."/>
            <person name="Binder M."/>
            <person name="Bloem J."/>
            <person name="Labutti K."/>
            <person name="Salamov A."/>
            <person name="Andreopoulos B."/>
            <person name="Baker S."/>
            <person name="Barry K."/>
            <person name="Bills G."/>
            <person name="Bluhm B."/>
            <person name="Cannon C."/>
            <person name="Castanera R."/>
            <person name="Culley D."/>
            <person name="Daum C."/>
            <person name="Ezra D."/>
            <person name="Gonzalez J."/>
            <person name="Henrissat B."/>
            <person name="Kuo A."/>
            <person name="Liang C."/>
            <person name="Lipzen A."/>
            <person name="Lutzoni F."/>
            <person name="Magnuson J."/>
            <person name="Mondo S."/>
            <person name="Nolan M."/>
            <person name="Ohm R."/>
            <person name="Pangilinan J."/>
            <person name="Park H.-J."/>
            <person name="Ramirez L."/>
            <person name="Alfaro M."/>
            <person name="Sun H."/>
            <person name="Tritt A."/>
            <person name="Yoshinaga Y."/>
            <person name="Zwiers L.-H."/>
            <person name="Turgeon B."/>
            <person name="Goodwin S."/>
            <person name="Spatafora J."/>
            <person name="Crous P."/>
            <person name="Grigoriev I."/>
        </authorList>
    </citation>
    <scope>NUCLEOTIDE SEQUENCE</scope>
    <source>
        <strain evidence="3">CBS 379.55</strain>
    </source>
</reference>
<accession>A0A6A6JF97</accession>
<dbReference type="GO" id="GO:0140849">
    <property type="term" value="F:ATP-dependent H2AZ histone chaperone activity"/>
    <property type="evidence" value="ECO:0007669"/>
    <property type="project" value="InterPro"/>
</dbReference>
<feature type="compositionally biased region" description="Pro residues" evidence="1">
    <location>
        <begin position="577"/>
        <end position="590"/>
    </location>
</feature>
<evidence type="ECO:0000313" key="4">
    <source>
        <dbReference type="Proteomes" id="UP000800097"/>
    </source>
</evidence>
<feature type="compositionally biased region" description="Basic and acidic residues" evidence="1">
    <location>
        <begin position="488"/>
        <end position="497"/>
    </location>
</feature>
<feature type="region of interest" description="Disordered" evidence="1">
    <location>
        <begin position="488"/>
        <end position="598"/>
    </location>
</feature>
<feature type="compositionally biased region" description="Low complexity" evidence="1">
    <location>
        <begin position="223"/>
        <end position="246"/>
    </location>
</feature>
<feature type="compositionally biased region" description="Pro residues" evidence="1">
    <location>
        <begin position="247"/>
        <end position="277"/>
    </location>
</feature>
<feature type="compositionally biased region" description="Low complexity" evidence="1">
    <location>
        <begin position="204"/>
        <end position="216"/>
    </location>
</feature>
<feature type="compositionally biased region" description="Pro residues" evidence="1">
    <location>
        <begin position="346"/>
        <end position="361"/>
    </location>
</feature>
<feature type="region of interest" description="Disordered" evidence="1">
    <location>
        <begin position="335"/>
        <end position="428"/>
    </location>
</feature>
<name>A0A6A6JF97_WESOR</name>
<feature type="compositionally biased region" description="Basic and acidic residues" evidence="1">
    <location>
        <begin position="1"/>
        <end position="16"/>
    </location>
</feature>
<dbReference type="InterPro" id="IPR057558">
    <property type="entry name" value="Swc3_dom"/>
</dbReference>
<dbReference type="RefSeq" id="XP_033652453.1">
    <property type="nucleotide sequence ID" value="XM_033803220.1"/>
</dbReference>
<organism evidence="3 4">
    <name type="scientific">Westerdykella ornata</name>
    <dbReference type="NCBI Taxonomy" id="318751"/>
    <lineage>
        <taxon>Eukaryota</taxon>
        <taxon>Fungi</taxon>
        <taxon>Dikarya</taxon>
        <taxon>Ascomycota</taxon>
        <taxon>Pezizomycotina</taxon>
        <taxon>Dothideomycetes</taxon>
        <taxon>Pleosporomycetidae</taxon>
        <taxon>Pleosporales</taxon>
        <taxon>Sporormiaceae</taxon>
        <taxon>Westerdykella</taxon>
    </lineage>
</organism>
<feature type="domain" description="SWR1-complex protein 3" evidence="2">
    <location>
        <begin position="75"/>
        <end position="183"/>
    </location>
</feature>
<evidence type="ECO:0000259" key="2">
    <source>
        <dbReference type="Pfam" id="PF24707"/>
    </source>
</evidence>
<dbReference type="GO" id="GO:0000812">
    <property type="term" value="C:Swr1 complex"/>
    <property type="evidence" value="ECO:0007669"/>
    <property type="project" value="InterPro"/>
</dbReference>
<evidence type="ECO:0000313" key="3">
    <source>
        <dbReference type="EMBL" id="KAF2274914.1"/>
    </source>
</evidence>
<dbReference type="OrthoDB" id="5338195at2759"/>
<dbReference type="EMBL" id="ML986500">
    <property type="protein sequence ID" value="KAF2274914.1"/>
    <property type="molecule type" value="Genomic_DNA"/>
</dbReference>
<feature type="compositionally biased region" description="Low complexity" evidence="1">
    <location>
        <begin position="335"/>
        <end position="345"/>
    </location>
</feature>
<feature type="compositionally biased region" description="Basic residues" evidence="1">
    <location>
        <begin position="38"/>
        <end position="48"/>
    </location>
</feature>
<feature type="region of interest" description="Disordered" evidence="1">
    <location>
        <begin position="195"/>
        <end position="278"/>
    </location>
</feature>